<keyword evidence="11" id="KW-0732">Signal</keyword>
<evidence type="ECO:0000256" key="4">
    <source>
        <dbReference type="ARBA" id="ARBA00022448"/>
    </source>
</evidence>
<keyword evidence="14" id="KW-1185">Reference proteome</keyword>
<dbReference type="PANTHER" id="PTHR10395">
    <property type="entry name" value="URICASE AND TRANSTHYRETIN-RELATED"/>
    <property type="match status" value="1"/>
</dbReference>
<feature type="region of interest" description="Disordered" evidence="10">
    <location>
        <begin position="20"/>
        <end position="72"/>
    </location>
</feature>
<evidence type="ECO:0000256" key="6">
    <source>
        <dbReference type="ARBA" id="ARBA00022641"/>
    </source>
</evidence>
<evidence type="ECO:0000256" key="1">
    <source>
        <dbReference type="ARBA" id="ARBA00004613"/>
    </source>
</evidence>
<proteinExistence type="inferred from homology"/>
<keyword evidence="8" id="KW-0795">Thyroid hormone</keyword>
<feature type="chain" id="PRO_5034436743" description="Transthyretin" evidence="11">
    <location>
        <begin position="20"/>
        <end position="211"/>
    </location>
</feature>
<evidence type="ECO:0000256" key="2">
    <source>
        <dbReference type="ARBA" id="ARBA00007893"/>
    </source>
</evidence>
<dbReference type="Ensembl" id="ENSNMLT00000047207.1">
    <property type="protein sequence ID" value="ENSNMLP00000042496.1"/>
    <property type="gene ID" value="ENSNMLG00000025901.1"/>
</dbReference>
<evidence type="ECO:0000256" key="11">
    <source>
        <dbReference type="SAM" id="SignalP"/>
    </source>
</evidence>
<comment type="subcellular location">
    <subcellularLocation>
        <location evidence="1">Secreted</location>
    </subcellularLocation>
</comment>
<reference evidence="13" key="2">
    <citation type="submission" date="2025-09" db="UniProtKB">
        <authorList>
            <consortium name="Ensembl"/>
        </authorList>
    </citation>
    <scope>IDENTIFICATION</scope>
</reference>
<dbReference type="InterPro" id="IPR000895">
    <property type="entry name" value="Transthyretin/HIU_hydrolase"/>
</dbReference>
<dbReference type="GO" id="GO:0005576">
    <property type="term" value="C:extracellular region"/>
    <property type="evidence" value="ECO:0007669"/>
    <property type="project" value="UniProtKB-SubCell"/>
</dbReference>
<dbReference type="Pfam" id="PF00576">
    <property type="entry name" value="Transthyretin"/>
    <property type="match status" value="1"/>
</dbReference>
<keyword evidence="6" id="KW-0765">Sulfation</keyword>
<dbReference type="PRINTS" id="PR00189">
    <property type="entry name" value="TRNSTHYRETIN"/>
</dbReference>
<keyword evidence="7" id="KW-0372">Hormone</keyword>
<dbReference type="GO" id="GO:0006144">
    <property type="term" value="P:purine nucleobase metabolic process"/>
    <property type="evidence" value="ECO:0007669"/>
    <property type="project" value="TreeGrafter"/>
</dbReference>
<reference evidence="13" key="1">
    <citation type="submission" date="2025-08" db="UniProtKB">
        <authorList>
            <consortium name="Ensembl"/>
        </authorList>
    </citation>
    <scope>IDENTIFICATION</scope>
</reference>
<dbReference type="Proteomes" id="UP000694523">
    <property type="component" value="Unplaced"/>
</dbReference>
<evidence type="ECO:0000256" key="3">
    <source>
        <dbReference type="ARBA" id="ARBA00021606"/>
    </source>
</evidence>
<dbReference type="SUPFAM" id="SSF49472">
    <property type="entry name" value="Transthyretin (synonym: prealbumin)"/>
    <property type="match status" value="1"/>
</dbReference>
<protein>
    <recommendedName>
        <fullName evidence="3">Transthyretin</fullName>
    </recommendedName>
    <alternativeName>
        <fullName evidence="9">Prealbumin</fullName>
    </alternativeName>
</protein>
<comment type="similarity">
    <text evidence="2">Belongs to the transthyretin family.</text>
</comment>
<evidence type="ECO:0000313" key="14">
    <source>
        <dbReference type="Proteomes" id="UP000694523"/>
    </source>
</evidence>
<dbReference type="AlphaFoldDB" id="A0A8C6UX09"/>
<dbReference type="SMART" id="SM00095">
    <property type="entry name" value="TR_THY"/>
    <property type="match status" value="1"/>
</dbReference>
<name>A0A8C6UX09_9GOBI</name>
<evidence type="ECO:0000256" key="8">
    <source>
        <dbReference type="ARBA" id="ARBA00022920"/>
    </source>
</evidence>
<dbReference type="InterPro" id="IPR036817">
    <property type="entry name" value="Transthyretin/HIU_hydrolase_sf"/>
</dbReference>
<keyword evidence="4" id="KW-0813">Transport</keyword>
<evidence type="ECO:0000256" key="5">
    <source>
        <dbReference type="ARBA" id="ARBA00022525"/>
    </source>
</evidence>
<evidence type="ECO:0000256" key="7">
    <source>
        <dbReference type="ARBA" id="ARBA00022702"/>
    </source>
</evidence>
<evidence type="ECO:0000259" key="12">
    <source>
        <dbReference type="SMART" id="SM00095"/>
    </source>
</evidence>
<organism evidence="13 14">
    <name type="scientific">Neogobius melanostomus</name>
    <name type="common">round goby</name>
    <dbReference type="NCBI Taxonomy" id="47308"/>
    <lineage>
        <taxon>Eukaryota</taxon>
        <taxon>Metazoa</taxon>
        <taxon>Chordata</taxon>
        <taxon>Craniata</taxon>
        <taxon>Vertebrata</taxon>
        <taxon>Euteleostomi</taxon>
        <taxon>Actinopterygii</taxon>
        <taxon>Neopterygii</taxon>
        <taxon>Teleostei</taxon>
        <taxon>Neoteleostei</taxon>
        <taxon>Acanthomorphata</taxon>
        <taxon>Gobiaria</taxon>
        <taxon>Gobiiformes</taxon>
        <taxon>Gobioidei</taxon>
        <taxon>Gobiidae</taxon>
        <taxon>Benthophilinae</taxon>
        <taxon>Neogobiini</taxon>
        <taxon>Neogobius</taxon>
    </lineage>
</organism>
<feature type="domain" description="Transthyretin/hydroxyisourate hydrolase" evidence="12">
    <location>
        <begin position="91"/>
        <end position="211"/>
    </location>
</feature>
<feature type="compositionally biased region" description="Basic and acidic residues" evidence="10">
    <location>
        <begin position="35"/>
        <end position="53"/>
    </location>
</feature>
<keyword evidence="5" id="KW-0964">Secreted</keyword>
<evidence type="ECO:0000256" key="10">
    <source>
        <dbReference type="SAM" id="MobiDB-lite"/>
    </source>
</evidence>
<dbReference type="GO" id="GO:0005179">
    <property type="term" value="F:hormone activity"/>
    <property type="evidence" value="ECO:0007669"/>
    <property type="project" value="UniProtKB-KW"/>
</dbReference>
<evidence type="ECO:0000256" key="9">
    <source>
        <dbReference type="ARBA" id="ARBA00031604"/>
    </source>
</evidence>
<feature type="signal peptide" evidence="11">
    <location>
        <begin position="1"/>
        <end position="19"/>
    </location>
</feature>
<evidence type="ECO:0000313" key="13">
    <source>
        <dbReference type="Ensembl" id="ENSNMLP00000042496.1"/>
    </source>
</evidence>
<dbReference type="FunFam" id="2.60.40.180:FF:000002">
    <property type="entry name" value="Transthyretin"/>
    <property type="match status" value="1"/>
</dbReference>
<dbReference type="InterPro" id="IPR023416">
    <property type="entry name" value="Transthyretin/HIU_hydrolase_d"/>
</dbReference>
<accession>A0A8C6UX09</accession>
<dbReference type="PANTHER" id="PTHR10395:SF12">
    <property type="entry name" value="TRANSTHYRETIN"/>
    <property type="match status" value="1"/>
</dbReference>
<dbReference type="Gene3D" id="2.60.40.180">
    <property type="entry name" value="Transthyretin/hydroxyisourate hydrolase domain"/>
    <property type="match status" value="1"/>
</dbReference>
<sequence length="211" mass="23101">MRALSLCVLLLGLLLTTHAAPAPPTLQHGKGNSKTRWEKRETLGRTTDGEIHSHGRTGYRDPGPMESPQQTGQIETLQSLLSNPEKHGSSDMKCPLTVKILDAVNGTPAGPMTLKVFRRGTDDTWAHVASGMTEESGEIHNLITEEQFTAGVYKVEFGTKAYWKSKNVTAFHEVADVVFEAHADGHHHYTLALLLSPFSFTTTALTMDANH</sequence>